<evidence type="ECO:0000313" key="2">
    <source>
        <dbReference type="Proteomes" id="UP001449795"/>
    </source>
</evidence>
<keyword evidence="2" id="KW-1185">Reference proteome</keyword>
<reference evidence="1 2" key="1">
    <citation type="submission" date="2024-04" db="EMBL/GenBank/DDBJ databases">
        <title>Complete genome sequence of Nguyenibacter vanlangesis HBCM-1154, a strain capable of nitrogen fixation, IAA production, and phosphorus solubilization isolated from sugarcane soil.</title>
        <authorList>
            <person name="MY HANH P."/>
        </authorList>
    </citation>
    <scope>NUCLEOTIDE SEQUENCE [LARGE SCALE GENOMIC DNA]</scope>
    <source>
        <strain evidence="1 2">HBCM 1154</strain>
    </source>
</reference>
<evidence type="ECO:0000313" key="1">
    <source>
        <dbReference type="EMBL" id="XAE45115.1"/>
    </source>
</evidence>
<accession>A0ABZ3DC38</accession>
<sequence length="86" mass="8959">MWSEPYLETCCRSALHRLILCGAAGRPEGLKDQPCLERMAGMGLVARDAAGRYRATAAGVARHDSEIMAPAITARATTASGGGAGR</sequence>
<name>A0ABZ3DC38_9PROT</name>
<dbReference type="Proteomes" id="UP001449795">
    <property type="component" value="Chromosome"/>
</dbReference>
<organism evidence="1 2">
    <name type="scientific">Nguyenibacter vanlangensis</name>
    <dbReference type="NCBI Taxonomy" id="1216886"/>
    <lineage>
        <taxon>Bacteria</taxon>
        <taxon>Pseudomonadati</taxon>
        <taxon>Pseudomonadota</taxon>
        <taxon>Alphaproteobacteria</taxon>
        <taxon>Acetobacterales</taxon>
        <taxon>Acetobacteraceae</taxon>
        <taxon>Nguyenibacter</taxon>
    </lineage>
</organism>
<dbReference type="EMBL" id="CP152276">
    <property type="protein sequence ID" value="XAE45115.1"/>
    <property type="molecule type" value="Genomic_DNA"/>
</dbReference>
<proteinExistence type="predicted"/>
<gene>
    <name evidence="1" type="ORF">AAC691_17450</name>
</gene>
<protein>
    <submittedName>
        <fullName evidence="1">Uncharacterized protein</fullName>
    </submittedName>
</protein>